<reference evidence="1" key="1">
    <citation type="journal article" date="2021" name="Proc. Natl. Acad. Sci. U.S.A.">
        <title>A Catalog of Tens of Thousands of Viruses from Human Metagenomes Reveals Hidden Associations with Chronic Diseases.</title>
        <authorList>
            <person name="Tisza M.J."/>
            <person name="Buck C.B."/>
        </authorList>
    </citation>
    <scope>NUCLEOTIDE SEQUENCE</scope>
    <source>
        <strain evidence="1">CtQf419</strain>
    </source>
</reference>
<dbReference type="EMBL" id="BK016102">
    <property type="protein sequence ID" value="DAF95058.1"/>
    <property type="molecule type" value="Genomic_DNA"/>
</dbReference>
<accession>A0A8S5UKZ0</accession>
<evidence type="ECO:0000313" key="1">
    <source>
        <dbReference type="EMBL" id="DAF95058.1"/>
    </source>
</evidence>
<organism evidence="1">
    <name type="scientific">Myoviridae sp. ctQf419</name>
    <dbReference type="NCBI Taxonomy" id="2825102"/>
    <lineage>
        <taxon>Viruses</taxon>
        <taxon>Duplodnaviria</taxon>
        <taxon>Heunggongvirae</taxon>
        <taxon>Uroviricota</taxon>
        <taxon>Caudoviricetes</taxon>
    </lineage>
</organism>
<sequence>MFSINYSPLLLCYAKSTPVFSTAATRCSNIHT</sequence>
<proteinExistence type="predicted"/>
<name>A0A8S5UKZ0_9CAUD</name>
<protein>
    <submittedName>
        <fullName evidence="1">Uncharacterized protein</fullName>
    </submittedName>
</protein>